<keyword evidence="2" id="KW-1185">Reference proteome</keyword>
<gene>
    <name evidence="1" type="ORF">E4J94_05865</name>
</gene>
<dbReference type="Proteomes" id="UP000297998">
    <property type="component" value="Unassembled WGS sequence"/>
</dbReference>
<organism evidence="1 2">
    <name type="scientific">Empedobacter tilapiae</name>
    <dbReference type="NCBI Taxonomy" id="2491114"/>
    <lineage>
        <taxon>Bacteria</taxon>
        <taxon>Pseudomonadati</taxon>
        <taxon>Bacteroidota</taxon>
        <taxon>Flavobacteriia</taxon>
        <taxon>Flavobacteriales</taxon>
        <taxon>Weeksellaceae</taxon>
        <taxon>Empedobacter</taxon>
    </lineage>
</organism>
<comment type="caution">
    <text evidence="1">The sequence shown here is derived from an EMBL/GenBank/DDBJ whole genome shotgun (WGS) entry which is preliminary data.</text>
</comment>
<name>A0A4Z1BU33_9FLAO</name>
<proteinExistence type="predicted"/>
<dbReference type="OrthoDB" id="1374421at2"/>
<protein>
    <submittedName>
        <fullName evidence="1">Uncharacterized protein</fullName>
    </submittedName>
</protein>
<accession>A0A4Z1BU33</accession>
<sequence length="132" mass="15941">MKKLILLLLIINFSSCIERNTTDPIKAYTYWSGEKPPKEVEVINAKYWQSSHFTFEYIMYIELKTTKEWRKEFIKQNLLVLNNKDEELSDKPNWFKASNKFELYLLNDSLKSNSKYYIDTINNHLLIYEEQL</sequence>
<dbReference type="AlphaFoldDB" id="A0A4Z1BU33"/>
<dbReference type="EMBL" id="SRPE01000003">
    <property type="protein sequence ID" value="TGN29470.1"/>
    <property type="molecule type" value="Genomic_DNA"/>
</dbReference>
<evidence type="ECO:0000313" key="1">
    <source>
        <dbReference type="EMBL" id="TGN29470.1"/>
    </source>
</evidence>
<reference evidence="1 2" key="1">
    <citation type="submission" date="2019-03" db="EMBL/GenBank/DDBJ databases">
        <title>Empedobacter tilapiae sp. nov., isolated from an intestine of Nile tilapia Oreochromis niloticus.</title>
        <authorList>
            <person name="Kim Y.-O."/>
            <person name="Yoon J.-H."/>
        </authorList>
    </citation>
    <scope>NUCLEOTIDE SEQUENCE [LARGE SCALE GENOMIC DNA]</scope>
    <source>
        <strain evidence="1 2">MRS2</strain>
    </source>
</reference>
<evidence type="ECO:0000313" key="2">
    <source>
        <dbReference type="Proteomes" id="UP000297998"/>
    </source>
</evidence>
<dbReference type="RefSeq" id="WP_135834918.1">
    <property type="nucleotide sequence ID" value="NZ_SRPE01000003.1"/>
</dbReference>